<dbReference type="OrthoDB" id="442731at2759"/>
<gene>
    <name evidence="9" type="ORF">THRCLA_23461</name>
</gene>
<keyword evidence="10" id="KW-1185">Reference proteome</keyword>
<keyword evidence="4" id="KW-0119">Carbohydrate metabolism</keyword>
<keyword evidence="6" id="KW-0624">Polysaccharide degradation</keyword>
<dbReference type="GO" id="GO:0004553">
    <property type="term" value="F:hydrolase activity, hydrolyzing O-glycosyl compounds"/>
    <property type="evidence" value="ECO:0007669"/>
    <property type="project" value="InterPro"/>
</dbReference>
<dbReference type="Proteomes" id="UP000243217">
    <property type="component" value="Unassembled WGS sequence"/>
</dbReference>
<evidence type="ECO:0000313" key="10">
    <source>
        <dbReference type="Proteomes" id="UP000243217"/>
    </source>
</evidence>
<dbReference type="Gene3D" id="3.20.20.80">
    <property type="entry name" value="Glycosidases"/>
    <property type="match status" value="1"/>
</dbReference>
<dbReference type="PANTHER" id="PTHR35923">
    <property type="entry name" value="MAJOR EXTRACELLULAR ENDOGLUCANASE"/>
    <property type="match status" value="1"/>
</dbReference>
<organism evidence="9 10">
    <name type="scientific">Thraustotheca clavata</name>
    <dbReference type="NCBI Taxonomy" id="74557"/>
    <lineage>
        <taxon>Eukaryota</taxon>
        <taxon>Sar</taxon>
        <taxon>Stramenopiles</taxon>
        <taxon>Oomycota</taxon>
        <taxon>Saprolegniomycetes</taxon>
        <taxon>Saprolegniales</taxon>
        <taxon>Achlyaceae</taxon>
        <taxon>Thraustotheca</taxon>
    </lineage>
</organism>
<evidence type="ECO:0000256" key="4">
    <source>
        <dbReference type="ARBA" id="ARBA00023277"/>
    </source>
</evidence>
<proteinExistence type="inferred from homology"/>
<dbReference type="InterPro" id="IPR001547">
    <property type="entry name" value="Glyco_hydro_5"/>
</dbReference>
<keyword evidence="3" id="KW-0136">Cellulose degradation</keyword>
<comment type="caution">
    <text evidence="9">The sequence shown here is derived from an EMBL/GenBank/DDBJ whole genome shotgun (WGS) entry which is preliminary data.</text>
</comment>
<evidence type="ECO:0000256" key="6">
    <source>
        <dbReference type="ARBA" id="ARBA00023326"/>
    </source>
</evidence>
<feature type="domain" description="Glycoside hydrolase family 5" evidence="8">
    <location>
        <begin position="74"/>
        <end position="268"/>
    </location>
</feature>
<dbReference type="EMBL" id="JNBS01005196">
    <property type="protein sequence ID" value="OQR80553.1"/>
    <property type="molecule type" value="Genomic_DNA"/>
</dbReference>
<dbReference type="PANTHER" id="PTHR35923:SF2">
    <property type="entry name" value="ENDOGLUCANASE"/>
    <property type="match status" value="1"/>
</dbReference>
<evidence type="ECO:0000256" key="3">
    <source>
        <dbReference type="ARBA" id="ARBA00023001"/>
    </source>
</evidence>
<dbReference type="AlphaFoldDB" id="A0A1V9Y4A9"/>
<evidence type="ECO:0000313" key="9">
    <source>
        <dbReference type="EMBL" id="OQR80553.1"/>
    </source>
</evidence>
<accession>A0A1V9Y4A9</accession>
<dbReference type="SUPFAM" id="SSF51445">
    <property type="entry name" value="(Trans)glycosidases"/>
    <property type="match status" value="1"/>
</dbReference>
<dbReference type="Pfam" id="PF00150">
    <property type="entry name" value="Cellulase"/>
    <property type="match status" value="1"/>
</dbReference>
<evidence type="ECO:0000259" key="8">
    <source>
        <dbReference type="Pfam" id="PF00150"/>
    </source>
</evidence>
<protein>
    <submittedName>
        <fullName evidence="9">Cell 5A endo-1,4-betaglucanase</fullName>
    </submittedName>
</protein>
<sequence length="299" mass="33025">MLLRRNKYEYQLRDKHVIGDFEGSGDDELVGTDGMVGNPTVYPSANCVLPNYLSKGGKFYAKGPNGESIPLAIKGINWFGMETKLALPFGLWTNDFNGTTVYEIAFFLSKNNFNSVRLPLAISSILDNTPPLKSVINQNLNRAIDISSYVKTISTLVQSLGYRNISVLLDLHSLTPSVSGGWPWSPGSPYTKADYLSAVDVLTKALCNNHHWNIIGVDAKNEPYKSTWGDGSATDFQLMAQIIGNRVIKGCPNWLVFVEGISAAQKLTVDSKTFTFFDWWGGGLENAGDAHRFLICRQK</sequence>
<reference evidence="9 10" key="1">
    <citation type="journal article" date="2014" name="Genome Biol. Evol.">
        <title>The secreted proteins of Achlya hypogyna and Thraustotheca clavata identify the ancestral oomycete secretome and reveal gene acquisitions by horizontal gene transfer.</title>
        <authorList>
            <person name="Misner I."/>
            <person name="Blouin N."/>
            <person name="Leonard G."/>
            <person name="Richards T.A."/>
            <person name="Lane C.E."/>
        </authorList>
    </citation>
    <scope>NUCLEOTIDE SEQUENCE [LARGE SCALE GENOMIC DNA]</scope>
    <source>
        <strain evidence="9 10">ATCC 34112</strain>
    </source>
</reference>
<dbReference type="InterPro" id="IPR017853">
    <property type="entry name" value="GH"/>
</dbReference>
<dbReference type="STRING" id="74557.A0A1V9Y4A9"/>
<dbReference type="GO" id="GO:0030245">
    <property type="term" value="P:cellulose catabolic process"/>
    <property type="evidence" value="ECO:0007669"/>
    <property type="project" value="UniProtKB-KW"/>
</dbReference>
<keyword evidence="5 7" id="KW-0326">Glycosidase</keyword>
<evidence type="ECO:0000256" key="2">
    <source>
        <dbReference type="ARBA" id="ARBA00022801"/>
    </source>
</evidence>
<comment type="similarity">
    <text evidence="1 7">Belongs to the glycosyl hydrolase 5 (cellulase A) family.</text>
</comment>
<name>A0A1V9Y4A9_9STRA</name>
<evidence type="ECO:0000256" key="1">
    <source>
        <dbReference type="ARBA" id="ARBA00005641"/>
    </source>
</evidence>
<keyword evidence="2 7" id="KW-0378">Hydrolase</keyword>
<evidence type="ECO:0000256" key="7">
    <source>
        <dbReference type="RuleBase" id="RU361153"/>
    </source>
</evidence>
<evidence type="ECO:0000256" key="5">
    <source>
        <dbReference type="ARBA" id="ARBA00023295"/>
    </source>
</evidence>